<dbReference type="EnsemblFungi" id="EJT69396">
    <property type="protein sequence ID" value="EJT69396"/>
    <property type="gene ID" value="GGTG_13015"/>
</dbReference>
<dbReference type="Pfam" id="PF26639">
    <property type="entry name" value="Het-6_barrel"/>
    <property type="match status" value="1"/>
</dbReference>
<name>J3PHN5_GAET3</name>
<evidence type="ECO:0000313" key="4">
    <source>
        <dbReference type="EnsemblFungi" id="EJT69396"/>
    </source>
</evidence>
<dbReference type="GeneID" id="20353473"/>
<dbReference type="PANTHER" id="PTHR24148:SF64">
    <property type="entry name" value="HETEROKARYON INCOMPATIBILITY DOMAIN-CONTAINING PROTEIN"/>
    <property type="match status" value="1"/>
</dbReference>
<dbReference type="OrthoDB" id="2288928at2759"/>
<sequence length="751" mass="83992">MAIPLQHPTTAPSFPKIAAAQGSAFDQYRTKTGVLYHEIHSASVFRVLEIDPGSFESPVICKFHHIDLDALHLQDDALSYAWEDPSWRYSPSNTEMFAVLCDGHELKISPNLHEAIRHVRSARRRIFLWADAVCINQEDTAERGHQVSLMASIYRRARQTIVWLGDNTRYSHPFQVTERQIPEAQLAFGAICDIVNNWGSLKAAEAQGGFETASYRVANPVDEQDTREFRHCEDQGLSSPKPEPSDSGIDADAVSAKTSPLWKSIAGLFSQPWFWRVRVVQEVVLAQSAVVRWGHAEIDWRWIGLASAIRRTNYSSICEAMVMGGVYNAYLMFRLSPMSDLPPITLSFIQLLRLTRQLAVTDARDRLYGLLGIRTTDSDPEAGLLFLRPDYSVSERELWKRVAIKAIGESHNLSLLSSVQHDTFDLEALRSASESHSTFQEERSPEHQPLPSWVPNWSVACCATLAPWDRDDRFAAAKDFPLHLGSPIGSNNLLVEGIQIGMAVKRYGTGWRQAVTALLGGRDAYGSLQAADSDDCLADLAAYILDCAERERQETKSYGGIFERHPRLEEKLESLAEGGNTSRFCSTVDSVSARRQLFTTMNGYFGLGPDLLEKGDVVCVLSGADLPLVLSPTSWRRQQDENDGEGAGRQPRPTEPWRVDHNLLVGECYVEGLMNGETMAGFANGDDPVELFGPLPPQLLEDDILSAASEPERNRARKARLEQLRARNLFTPASLKAARRTRAEKRWFNIR</sequence>
<organism evidence="3">
    <name type="scientific">Gaeumannomyces tritici (strain R3-111a-1)</name>
    <name type="common">Wheat and barley take-all root rot fungus</name>
    <name type="synonym">Gaeumannomyces graminis var. tritici</name>
    <dbReference type="NCBI Taxonomy" id="644352"/>
    <lineage>
        <taxon>Eukaryota</taxon>
        <taxon>Fungi</taxon>
        <taxon>Dikarya</taxon>
        <taxon>Ascomycota</taxon>
        <taxon>Pezizomycotina</taxon>
        <taxon>Sordariomycetes</taxon>
        <taxon>Sordariomycetidae</taxon>
        <taxon>Magnaporthales</taxon>
        <taxon>Magnaporthaceae</taxon>
        <taxon>Gaeumannomyces</taxon>
    </lineage>
</organism>
<dbReference type="eggNOG" id="ENOG502SJHE">
    <property type="taxonomic scope" value="Eukaryota"/>
</dbReference>
<evidence type="ECO:0000259" key="2">
    <source>
        <dbReference type="Pfam" id="PF06985"/>
    </source>
</evidence>
<reference evidence="3" key="3">
    <citation type="submission" date="2010-09" db="EMBL/GenBank/DDBJ databases">
        <title>Annotation of Gaeumannomyces graminis var. tritici R3-111a-1.</title>
        <authorList>
            <consortium name="The Broad Institute Genome Sequencing Platform"/>
            <person name="Ma L.-J."/>
            <person name="Dead R."/>
            <person name="Young S.K."/>
            <person name="Zeng Q."/>
            <person name="Gargeya S."/>
            <person name="Fitzgerald M."/>
            <person name="Haas B."/>
            <person name="Abouelleil A."/>
            <person name="Alvarado L."/>
            <person name="Arachchi H.M."/>
            <person name="Berlin A."/>
            <person name="Brown A."/>
            <person name="Chapman S.B."/>
            <person name="Chen Z."/>
            <person name="Dunbar C."/>
            <person name="Freedman E."/>
            <person name="Gearin G."/>
            <person name="Gellesch M."/>
            <person name="Goldberg J."/>
            <person name="Griggs A."/>
            <person name="Gujja S."/>
            <person name="Heiman D."/>
            <person name="Howarth C."/>
            <person name="Larson L."/>
            <person name="Lui A."/>
            <person name="MacDonald P.J.P."/>
            <person name="Mehta T."/>
            <person name="Montmayeur A."/>
            <person name="Murphy C."/>
            <person name="Neiman D."/>
            <person name="Pearson M."/>
            <person name="Priest M."/>
            <person name="Roberts A."/>
            <person name="Saif S."/>
            <person name="Shea T."/>
            <person name="Shenoy N."/>
            <person name="Sisk P."/>
            <person name="Stolte C."/>
            <person name="Sykes S."/>
            <person name="Yandava C."/>
            <person name="Wortman J."/>
            <person name="Nusbaum C."/>
            <person name="Birren B."/>
        </authorList>
    </citation>
    <scope>NUCLEOTIDE SEQUENCE</scope>
    <source>
        <strain evidence="3">R3-111a-1</strain>
    </source>
</reference>
<keyword evidence="5" id="KW-1185">Reference proteome</keyword>
<reference evidence="3" key="2">
    <citation type="submission" date="2010-07" db="EMBL/GenBank/DDBJ databases">
        <authorList>
            <consortium name="The Broad Institute Genome Sequencing Platform"/>
            <consortium name="Broad Institute Genome Sequencing Center for Infectious Disease"/>
            <person name="Ma L.-J."/>
            <person name="Dead R."/>
            <person name="Young S."/>
            <person name="Zeng Q."/>
            <person name="Koehrsen M."/>
            <person name="Alvarado L."/>
            <person name="Berlin A."/>
            <person name="Chapman S.B."/>
            <person name="Chen Z."/>
            <person name="Freedman E."/>
            <person name="Gellesch M."/>
            <person name="Goldberg J."/>
            <person name="Griggs A."/>
            <person name="Gujja S."/>
            <person name="Heilman E.R."/>
            <person name="Heiman D."/>
            <person name="Hepburn T."/>
            <person name="Howarth C."/>
            <person name="Jen D."/>
            <person name="Larson L."/>
            <person name="Mehta T."/>
            <person name="Neiman D."/>
            <person name="Pearson M."/>
            <person name="Roberts A."/>
            <person name="Saif S."/>
            <person name="Shea T."/>
            <person name="Shenoy N."/>
            <person name="Sisk P."/>
            <person name="Stolte C."/>
            <person name="Sykes S."/>
            <person name="Walk T."/>
            <person name="White J."/>
            <person name="Yandava C."/>
            <person name="Haas B."/>
            <person name="Nusbaum C."/>
            <person name="Birren B."/>
        </authorList>
    </citation>
    <scope>NUCLEOTIDE SEQUENCE</scope>
    <source>
        <strain evidence="3">R3-111a-1</strain>
    </source>
</reference>
<dbReference type="Proteomes" id="UP000006039">
    <property type="component" value="Unassembled WGS sequence"/>
</dbReference>
<dbReference type="InterPro" id="IPR052895">
    <property type="entry name" value="HetReg/Transcr_Mod"/>
</dbReference>
<evidence type="ECO:0000256" key="1">
    <source>
        <dbReference type="SAM" id="MobiDB-lite"/>
    </source>
</evidence>
<dbReference type="PANTHER" id="PTHR24148">
    <property type="entry name" value="ANKYRIN REPEAT DOMAIN-CONTAINING PROTEIN 39 HOMOLOG-RELATED"/>
    <property type="match status" value="1"/>
</dbReference>
<evidence type="ECO:0000313" key="3">
    <source>
        <dbReference type="EMBL" id="EJT69396.1"/>
    </source>
</evidence>
<dbReference type="Pfam" id="PF06985">
    <property type="entry name" value="HET"/>
    <property type="match status" value="1"/>
</dbReference>
<evidence type="ECO:0000313" key="5">
    <source>
        <dbReference type="Proteomes" id="UP000006039"/>
    </source>
</evidence>
<reference evidence="4" key="4">
    <citation type="journal article" date="2015" name="G3 (Bethesda)">
        <title>Genome sequences of three phytopathogenic species of the Magnaporthaceae family of fungi.</title>
        <authorList>
            <person name="Okagaki L.H."/>
            <person name="Nunes C.C."/>
            <person name="Sailsbery J."/>
            <person name="Clay B."/>
            <person name="Brown D."/>
            <person name="John T."/>
            <person name="Oh Y."/>
            <person name="Young N."/>
            <person name="Fitzgerald M."/>
            <person name="Haas B.J."/>
            <person name="Zeng Q."/>
            <person name="Young S."/>
            <person name="Adiconis X."/>
            <person name="Fan L."/>
            <person name="Levin J.Z."/>
            <person name="Mitchell T.K."/>
            <person name="Okubara P.A."/>
            <person name="Farman M.L."/>
            <person name="Kohn L.M."/>
            <person name="Birren B."/>
            <person name="Ma L.-J."/>
            <person name="Dean R.A."/>
        </authorList>
    </citation>
    <scope>NUCLEOTIDE SEQUENCE</scope>
    <source>
        <strain evidence="4">R3-111a-1</strain>
    </source>
</reference>
<protein>
    <recommendedName>
        <fullName evidence="2">Heterokaryon incompatibility domain-containing protein</fullName>
    </recommendedName>
</protein>
<feature type="domain" description="Heterokaryon incompatibility" evidence="2">
    <location>
        <begin position="77"/>
        <end position="282"/>
    </location>
</feature>
<reference evidence="4" key="5">
    <citation type="submission" date="2018-04" db="UniProtKB">
        <authorList>
            <consortium name="EnsemblFungi"/>
        </authorList>
    </citation>
    <scope>IDENTIFICATION</scope>
    <source>
        <strain evidence="4">R3-111a-1</strain>
    </source>
</reference>
<dbReference type="InterPro" id="IPR010730">
    <property type="entry name" value="HET"/>
</dbReference>
<accession>J3PHN5</accession>
<dbReference type="HOGENOM" id="CLU_004184_7_5_1"/>
<reference evidence="5" key="1">
    <citation type="submission" date="2010-07" db="EMBL/GenBank/DDBJ databases">
        <title>The genome sequence of Gaeumannomyces graminis var. tritici strain R3-111a-1.</title>
        <authorList>
            <consortium name="The Broad Institute Genome Sequencing Platform"/>
            <person name="Ma L.-J."/>
            <person name="Dead R."/>
            <person name="Young S."/>
            <person name="Zeng Q."/>
            <person name="Koehrsen M."/>
            <person name="Alvarado L."/>
            <person name="Berlin A."/>
            <person name="Chapman S.B."/>
            <person name="Chen Z."/>
            <person name="Freedman E."/>
            <person name="Gellesch M."/>
            <person name="Goldberg J."/>
            <person name="Griggs A."/>
            <person name="Gujja S."/>
            <person name="Heilman E.R."/>
            <person name="Heiman D."/>
            <person name="Hepburn T."/>
            <person name="Howarth C."/>
            <person name="Jen D."/>
            <person name="Larson L."/>
            <person name="Mehta T."/>
            <person name="Neiman D."/>
            <person name="Pearson M."/>
            <person name="Roberts A."/>
            <person name="Saif S."/>
            <person name="Shea T."/>
            <person name="Shenoy N."/>
            <person name="Sisk P."/>
            <person name="Stolte C."/>
            <person name="Sykes S."/>
            <person name="Walk T."/>
            <person name="White J."/>
            <person name="Yandava C."/>
            <person name="Haas B."/>
            <person name="Nusbaum C."/>
            <person name="Birren B."/>
        </authorList>
    </citation>
    <scope>NUCLEOTIDE SEQUENCE [LARGE SCALE GENOMIC DNA]</scope>
    <source>
        <strain evidence="5">R3-111a-1</strain>
    </source>
</reference>
<gene>
    <name evidence="4" type="primary">20353473</name>
    <name evidence="3" type="ORF">GGTG_13015</name>
</gene>
<dbReference type="STRING" id="644352.J3PHN5"/>
<dbReference type="EMBL" id="GL385404">
    <property type="protein sequence ID" value="EJT69396.1"/>
    <property type="molecule type" value="Genomic_DNA"/>
</dbReference>
<dbReference type="AlphaFoldDB" id="J3PHN5"/>
<proteinExistence type="predicted"/>
<feature type="region of interest" description="Disordered" evidence="1">
    <location>
        <begin position="634"/>
        <end position="657"/>
    </location>
</feature>
<dbReference type="RefSeq" id="XP_009229181.1">
    <property type="nucleotide sequence ID" value="XM_009230917.1"/>
</dbReference>
<dbReference type="VEuPathDB" id="FungiDB:GGTG_13015"/>